<comment type="caution">
    <text evidence="3">The sequence shown here is derived from an EMBL/GenBank/DDBJ whole genome shotgun (WGS) entry which is preliminary data.</text>
</comment>
<keyword evidence="4" id="KW-1185">Reference proteome</keyword>
<keyword evidence="1" id="KW-0472">Membrane</keyword>
<reference evidence="3 4" key="1">
    <citation type="submission" date="2024-10" db="EMBL/GenBank/DDBJ databases">
        <title>Updated reference genomes for cyclostephanoid diatoms.</title>
        <authorList>
            <person name="Roberts W.R."/>
            <person name="Alverson A.J."/>
        </authorList>
    </citation>
    <scope>NUCLEOTIDE SEQUENCE [LARGE SCALE GENOMIC DNA]</scope>
    <source>
        <strain evidence="3 4">AJA276-08</strain>
    </source>
</reference>
<keyword evidence="1" id="KW-1133">Transmembrane helix</keyword>
<dbReference type="AlphaFoldDB" id="A0ABD3MLT1"/>
<proteinExistence type="predicted"/>
<keyword evidence="1" id="KW-0812">Transmembrane</keyword>
<sequence>MLSPVKPVRRLGERGGRYRRRQGAIGGRRVIVLATAALLFLVVVLLHSVAVEFVRREAWRLSLRVAVPSCPSSPWKADEDLRGDCRPEVKPLPGGADITVAECARSCCEDAKCVSWQHRRDVGCLHGGDFRLGMEKDSVSAWCSDHPPKRWKGQFLVGRGGGDAMEDISSIKSRELACDESTWNPEEEVGQCFGLGDVRPEASGSASECMRACCKDATCSSWQWNEVLGCFYGPKMYGCKGEGDAVTYEPFVGRRKRLESRSYTGPYDKPWSMKWSDSMDASY</sequence>
<name>A0ABD3MLT1_9STRA</name>
<feature type="domain" description="Apple" evidence="2">
    <location>
        <begin position="202"/>
        <end position="226"/>
    </location>
</feature>
<dbReference type="Proteomes" id="UP001530315">
    <property type="component" value="Unassembled WGS sequence"/>
</dbReference>
<feature type="domain" description="Apple" evidence="2">
    <location>
        <begin position="100"/>
        <end position="121"/>
    </location>
</feature>
<dbReference type="Pfam" id="PF14295">
    <property type="entry name" value="PAN_4"/>
    <property type="match status" value="2"/>
</dbReference>
<dbReference type="InterPro" id="IPR003609">
    <property type="entry name" value="Pan_app"/>
</dbReference>
<gene>
    <name evidence="3" type="ORF">ACHAW5_004650</name>
</gene>
<evidence type="ECO:0000313" key="3">
    <source>
        <dbReference type="EMBL" id="KAL3763147.1"/>
    </source>
</evidence>
<dbReference type="EMBL" id="JALLAZ020001809">
    <property type="protein sequence ID" value="KAL3763147.1"/>
    <property type="molecule type" value="Genomic_DNA"/>
</dbReference>
<protein>
    <recommendedName>
        <fullName evidence="2">Apple domain-containing protein</fullName>
    </recommendedName>
</protein>
<evidence type="ECO:0000256" key="1">
    <source>
        <dbReference type="SAM" id="Phobius"/>
    </source>
</evidence>
<evidence type="ECO:0000259" key="2">
    <source>
        <dbReference type="Pfam" id="PF14295"/>
    </source>
</evidence>
<evidence type="ECO:0000313" key="4">
    <source>
        <dbReference type="Proteomes" id="UP001530315"/>
    </source>
</evidence>
<feature type="transmembrane region" description="Helical" evidence="1">
    <location>
        <begin position="30"/>
        <end position="50"/>
    </location>
</feature>
<accession>A0ABD3MLT1</accession>
<organism evidence="3 4">
    <name type="scientific">Stephanodiscus triporus</name>
    <dbReference type="NCBI Taxonomy" id="2934178"/>
    <lineage>
        <taxon>Eukaryota</taxon>
        <taxon>Sar</taxon>
        <taxon>Stramenopiles</taxon>
        <taxon>Ochrophyta</taxon>
        <taxon>Bacillariophyta</taxon>
        <taxon>Coscinodiscophyceae</taxon>
        <taxon>Thalassiosirophycidae</taxon>
        <taxon>Stephanodiscales</taxon>
        <taxon>Stephanodiscaceae</taxon>
        <taxon>Stephanodiscus</taxon>
    </lineage>
</organism>